<sequence>MSLVVEAPAAADVLALLHEHLDEMHATSPRHGFVACPPFAAYMDDPNSVYLTIAL</sequence>
<name>A0A927IZP0_9MICO</name>
<evidence type="ECO:0000313" key="1">
    <source>
        <dbReference type="EMBL" id="MBD8078700.1"/>
    </source>
</evidence>
<gene>
    <name evidence="1" type="ORF">IF651_06475</name>
</gene>
<keyword evidence="2" id="KW-1185">Reference proteome</keyword>
<dbReference type="RefSeq" id="WP_191828290.1">
    <property type="nucleotide sequence ID" value="NZ_JACYHB010000004.1"/>
</dbReference>
<organism evidence="1 2">
    <name type="scientific">Cellulosimicrobium arenosum</name>
    <dbReference type="NCBI Taxonomy" id="2708133"/>
    <lineage>
        <taxon>Bacteria</taxon>
        <taxon>Bacillati</taxon>
        <taxon>Actinomycetota</taxon>
        <taxon>Actinomycetes</taxon>
        <taxon>Micrococcales</taxon>
        <taxon>Promicromonosporaceae</taxon>
        <taxon>Cellulosimicrobium</taxon>
    </lineage>
</organism>
<proteinExistence type="predicted"/>
<dbReference type="EMBL" id="JACYHB010000004">
    <property type="protein sequence ID" value="MBD8078700.1"/>
    <property type="molecule type" value="Genomic_DNA"/>
</dbReference>
<reference evidence="1" key="2">
    <citation type="submission" date="2020-09" db="EMBL/GenBank/DDBJ databases">
        <authorList>
            <person name="Yu Y."/>
        </authorList>
    </citation>
    <scope>NUCLEOTIDE SEQUENCE</scope>
    <source>
        <strain evidence="1">KCTC 49039</strain>
    </source>
</reference>
<comment type="caution">
    <text evidence="1">The sequence shown here is derived from an EMBL/GenBank/DDBJ whole genome shotgun (WGS) entry which is preliminary data.</text>
</comment>
<dbReference type="Proteomes" id="UP000610846">
    <property type="component" value="Unassembled WGS sequence"/>
</dbReference>
<accession>A0A927IZP0</accession>
<reference evidence="1" key="1">
    <citation type="journal article" date="2018" name="Curr. Microbiol.">
        <title>Cellulosimicrobium arenosum sp. nov., Isolated from Marine Sediment Sand.</title>
        <authorList>
            <person name="Oh M."/>
            <person name="Kim J.H."/>
            <person name="Yoon J.H."/>
            <person name="Schumann P."/>
            <person name="Kim W."/>
        </authorList>
    </citation>
    <scope>NUCLEOTIDE SEQUENCE</scope>
    <source>
        <strain evidence="1">KCTC 49039</strain>
    </source>
</reference>
<evidence type="ECO:0008006" key="3">
    <source>
        <dbReference type="Google" id="ProtNLM"/>
    </source>
</evidence>
<evidence type="ECO:0000313" key="2">
    <source>
        <dbReference type="Proteomes" id="UP000610846"/>
    </source>
</evidence>
<dbReference type="AlphaFoldDB" id="A0A927IZP0"/>
<protein>
    <recommendedName>
        <fullName evidence="3">GNAT family N-acetyltransferase</fullName>
    </recommendedName>
</protein>